<protein>
    <submittedName>
        <fullName evidence="1">Uncharacterized protein</fullName>
    </submittedName>
</protein>
<proteinExistence type="predicted"/>
<evidence type="ECO:0000313" key="2">
    <source>
        <dbReference type="Proteomes" id="UP000828941"/>
    </source>
</evidence>
<comment type="caution">
    <text evidence="1">The sequence shown here is derived from an EMBL/GenBank/DDBJ whole genome shotgun (WGS) entry which is preliminary data.</text>
</comment>
<dbReference type="EMBL" id="CM039430">
    <property type="protein sequence ID" value="KAI4345909.1"/>
    <property type="molecule type" value="Genomic_DNA"/>
</dbReference>
<keyword evidence="2" id="KW-1185">Reference proteome</keyword>
<accession>A0ACB9PD89</accession>
<reference evidence="1 2" key="1">
    <citation type="journal article" date="2022" name="DNA Res.">
        <title>Chromosomal-level genome assembly of the orchid tree Bauhinia variegata (Leguminosae; Cercidoideae) supports the allotetraploid origin hypothesis of Bauhinia.</title>
        <authorList>
            <person name="Zhong Y."/>
            <person name="Chen Y."/>
            <person name="Zheng D."/>
            <person name="Pang J."/>
            <person name="Liu Y."/>
            <person name="Luo S."/>
            <person name="Meng S."/>
            <person name="Qian L."/>
            <person name="Wei D."/>
            <person name="Dai S."/>
            <person name="Zhou R."/>
        </authorList>
    </citation>
    <scope>NUCLEOTIDE SEQUENCE [LARGE SCALE GENOMIC DNA]</scope>
    <source>
        <strain evidence="1">BV-YZ2020</strain>
    </source>
</reference>
<name>A0ACB9PD89_BAUVA</name>
<evidence type="ECO:0000313" key="1">
    <source>
        <dbReference type="EMBL" id="KAI4345909.1"/>
    </source>
</evidence>
<organism evidence="1 2">
    <name type="scientific">Bauhinia variegata</name>
    <name type="common">Purple orchid tree</name>
    <name type="synonym">Phanera variegata</name>
    <dbReference type="NCBI Taxonomy" id="167791"/>
    <lineage>
        <taxon>Eukaryota</taxon>
        <taxon>Viridiplantae</taxon>
        <taxon>Streptophyta</taxon>
        <taxon>Embryophyta</taxon>
        <taxon>Tracheophyta</taxon>
        <taxon>Spermatophyta</taxon>
        <taxon>Magnoliopsida</taxon>
        <taxon>eudicotyledons</taxon>
        <taxon>Gunneridae</taxon>
        <taxon>Pentapetalae</taxon>
        <taxon>rosids</taxon>
        <taxon>fabids</taxon>
        <taxon>Fabales</taxon>
        <taxon>Fabaceae</taxon>
        <taxon>Cercidoideae</taxon>
        <taxon>Cercideae</taxon>
        <taxon>Bauhiniinae</taxon>
        <taxon>Bauhinia</taxon>
    </lineage>
</organism>
<dbReference type="Proteomes" id="UP000828941">
    <property type="component" value="Chromosome 5"/>
</dbReference>
<sequence>MMASEFASSPAGNLFDLIEFESELPAEIAQKFKKIRNKFEEGKFQWFWLFPSFDSISLLDDLNHVLAECQILKLQRANIKKKVSHFFHPSEKNSLQRLNSLWSSFNDKLQESEANGNSSTNPNSQAGESIVSFEAEESSIVGFDKQEQTIVNWLSCEGFKAIGIYGMSGSGKSALVSKVLKNERVRDKFYPIIRICLFGISTKEQLDIKVVKHILEELGHDVDEYTGKRRHASPVDELRSSLKSQKFLLVLDDVWFCNDWFVIKPDKADDNGDLFSHAFPKDTDGAVIVTSRLKEVAEKIVGKKYLFHLQPLEKANAECLEAFVRENVLDKSEADEVIRCFHGLPLAAKTVANVIVEDIQTVLEEKIVERVSSDGFKPIGIFWRYGSNKTIHLKRILENPSIRDVFYPIIWVDLSGISSSEHLDIKIVKYILEELGHDIDEMTGTLENFTLIEELNHALKSQKYLLVLDNVSINLAEKGGIEDIFSLALPENTDGAIIVASREKDAVERIVGLKMMFLALVWIGCWFSGTEEDVVEGVRVGAAVLKEGAKGLAIVVVMQ</sequence>
<gene>
    <name evidence="1" type="ORF">L6164_012995</name>
</gene>